<dbReference type="InterPro" id="IPR014018">
    <property type="entry name" value="SecA_motor_DEAD"/>
</dbReference>
<feature type="compositionally biased region" description="Basic and acidic residues" evidence="16">
    <location>
        <begin position="1029"/>
        <end position="1045"/>
    </location>
</feature>
<keyword evidence="10 13" id="KW-1278">Translocase</keyword>
<keyword evidence="21" id="KW-1185">Reference proteome</keyword>
<evidence type="ECO:0000256" key="5">
    <source>
        <dbReference type="ARBA" id="ARBA00022490"/>
    </source>
</evidence>
<dbReference type="SMART" id="SM00957">
    <property type="entry name" value="SecA_DEAD"/>
    <property type="match status" value="1"/>
</dbReference>
<dbReference type="PATRIC" id="fig|1435349.4.peg.2888"/>
<dbReference type="CDD" id="cd17928">
    <property type="entry name" value="DEXDc_SecA"/>
    <property type="match status" value="1"/>
</dbReference>
<reference evidence="20 21" key="1">
    <citation type="submission" date="2014-11" db="EMBL/GenBank/DDBJ databases">
        <title>Tamlana sedimentorum sp. nov., isolated from shallow sand sediments of the Sea of Japan.</title>
        <authorList>
            <person name="Romanenko L.A."/>
        </authorList>
    </citation>
    <scope>NUCLEOTIDE SEQUENCE [LARGE SCALE GENOMIC DNA]</scope>
    <source>
        <strain evidence="20 21">JCM 19808</strain>
    </source>
</reference>
<dbReference type="RefSeq" id="WP_044632672.1">
    <property type="nucleotide sequence ID" value="NZ_JTDW01000005.1"/>
</dbReference>
<comment type="subunit">
    <text evidence="13">Monomer and homodimer. Part of the essential Sec protein translocation apparatus which comprises SecA, SecYEG and auxiliary proteins SecDF. Other proteins may also be involved.</text>
</comment>
<dbReference type="FunFam" id="3.40.50.300:FF:000694">
    <property type="entry name" value="Preprotein translocase subunit SecA"/>
    <property type="match status" value="1"/>
</dbReference>
<dbReference type="Gene3D" id="3.40.50.300">
    <property type="entry name" value="P-loop containing nucleotide triphosphate hydrolases"/>
    <property type="match status" value="3"/>
</dbReference>
<dbReference type="InterPro" id="IPR011116">
    <property type="entry name" value="SecA_Wing/Scaffold"/>
</dbReference>
<comment type="similarity">
    <text evidence="2 13 14">Belongs to the SecA family.</text>
</comment>
<evidence type="ECO:0000259" key="18">
    <source>
        <dbReference type="PROSITE" id="PS51194"/>
    </source>
</evidence>
<gene>
    <name evidence="13 20" type="primary">secA</name>
    <name evidence="20" type="synonym">azi</name>
    <name evidence="20" type="synonym">div</name>
    <name evidence="20" type="ORF">PW52_09505</name>
</gene>
<evidence type="ECO:0000256" key="3">
    <source>
        <dbReference type="ARBA" id="ARBA00022448"/>
    </source>
</evidence>
<evidence type="ECO:0000313" key="21">
    <source>
        <dbReference type="Proteomes" id="UP000032578"/>
    </source>
</evidence>
<keyword evidence="12 13" id="KW-0472">Membrane</keyword>
<keyword evidence="8 13" id="KW-0067">ATP-binding</keyword>
<feature type="domain" description="SecA family profile" evidence="19">
    <location>
        <begin position="5"/>
        <end position="770"/>
    </location>
</feature>
<dbReference type="Pfam" id="PF01043">
    <property type="entry name" value="SecA_PP_bind"/>
    <property type="match status" value="1"/>
</dbReference>
<dbReference type="GO" id="GO:0017038">
    <property type="term" value="P:protein import"/>
    <property type="evidence" value="ECO:0007669"/>
    <property type="project" value="InterPro"/>
</dbReference>
<keyword evidence="5 13" id="KW-0963">Cytoplasm</keyword>
<dbReference type="InterPro" id="IPR036670">
    <property type="entry name" value="SecA_X-link_sf"/>
</dbReference>
<evidence type="ECO:0000256" key="6">
    <source>
        <dbReference type="ARBA" id="ARBA00022519"/>
    </source>
</evidence>
<proteinExistence type="inferred from homology"/>
<dbReference type="GO" id="GO:0006605">
    <property type="term" value="P:protein targeting"/>
    <property type="evidence" value="ECO:0007669"/>
    <property type="project" value="UniProtKB-UniRule"/>
</dbReference>
<feature type="binding site" evidence="13">
    <location>
        <position position="692"/>
    </location>
    <ligand>
        <name>ATP</name>
        <dbReference type="ChEBI" id="CHEBI:30616"/>
    </ligand>
</feature>
<dbReference type="GO" id="GO:0065002">
    <property type="term" value="P:intracellular protein transmembrane transport"/>
    <property type="evidence" value="ECO:0007669"/>
    <property type="project" value="UniProtKB-UniRule"/>
</dbReference>
<evidence type="ECO:0000256" key="12">
    <source>
        <dbReference type="ARBA" id="ARBA00023136"/>
    </source>
</evidence>
<evidence type="ECO:0000256" key="14">
    <source>
        <dbReference type="RuleBase" id="RU003874"/>
    </source>
</evidence>
<dbReference type="GO" id="GO:0005886">
    <property type="term" value="C:plasma membrane"/>
    <property type="evidence" value="ECO:0007669"/>
    <property type="project" value="UniProtKB-SubCell"/>
</dbReference>
<feature type="coiled-coil region" evidence="15">
    <location>
        <begin position="42"/>
        <end position="77"/>
    </location>
</feature>
<comment type="catalytic activity">
    <reaction evidence="13">
        <text>ATP + H2O + cellular proteinSide 1 = ADP + phosphate + cellular proteinSide 2.</text>
        <dbReference type="EC" id="7.4.2.8"/>
    </reaction>
</comment>
<comment type="subcellular location">
    <subcellularLocation>
        <location evidence="13">Cell membrane</location>
        <topology evidence="13">Peripheral membrane protein</topology>
        <orientation evidence="13">Cytoplasmic side</orientation>
    </subcellularLocation>
    <subcellularLocation>
        <location evidence="1 13">Cytoplasm</location>
    </subcellularLocation>
    <text evidence="13">Distribution is 50-50.</text>
</comment>
<dbReference type="Pfam" id="PF07517">
    <property type="entry name" value="SecA_DEAD"/>
    <property type="match status" value="1"/>
</dbReference>
<dbReference type="InterPro" id="IPR036266">
    <property type="entry name" value="SecA_Wing/Scaffold_sf"/>
</dbReference>
<dbReference type="Pfam" id="PF21090">
    <property type="entry name" value="P-loop_SecA"/>
    <property type="match status" value="1"/>
</dbReference>
<keyword evidence="6" id="KW-0997">Cell inner membrane</keyword>
<sequence>MSFLDSVLKVFVGDKSKQDVKAIMPIVKKVKTFESALEALSHDELRAKTAEFKAKIAEATKATNEQINSLLNEAENTDDIDAREDIYEQVDKLKDEAYKQSEEVLNDILPEAFAVVKETAKRFTNNTALKVTANEFDRTLSADKDYVTLEGDTATWANSWDAAGKPITWDMIHYDVQLIGGIAMHQGKIAEMQTGEGKTLVATLPVYLNALAGKGVHLVTVNDYLAKRDSAWMAPIFEFHGLTVDCIDYHQPNSAARRKAYQADITYGTNNEFGFDYLRDNMSHSPEDLVQRPHNYAIVDEVDSVLVDDARTPLIISGPIPQGDRHEFTELKPKVDDIVSVQRKYLTGVLAEAKKLITSGDTKEGGFQLLRVYRGMPKNKALIKFLSEEGVRQLLQKTENFYMQDNNREMPKVDAELYYVIEEKNNQIELTDKGVEYISGKDDPNFFILPEIGIEIAKIEEKNLPKEEEAELKEELYKDFGIKSERIHSLNQLLKAYALFEKDTQYVVMDNKVMIVDEQTGRIMDGRRYSDGLHQAIEAKENVKIEDATQTFATVTLQNYFRMYRKLSGMTGTAVTEAGEFWEIYKLDVVEIPTNKPIARDDRDDLVYKTKREKYNAVIEEVTKLSQAGRPVLIGTTSVEISELLGKMLSIRKIPHNVLNAKQHKKEAEIVDQAGKSGQVTIATNMAGRGTDIKLSDEVKAAGGLAIIGTERHDSRRVDRQLRGRAGRQGDVGSSQFYVSLEDNLMRLFGSERIAKMMDRMGLKEGEVIQHSMISKSIERAQKKVEENNFGVRKRLLEYDDVMNAQREVVYKRRYNALNGERLRVDLANMIFDTSENIAETNKGANDFKNFEFELIRYFSMSSPISEAEFGKLSAQDITSKIYKAAFENYREKMERNAEIAYPVIENVYENQRDKYKRIVVPFTDGVKSLNVVTDLEKAYQTKGKQLITDFEKNITLAIIDDAWKTHLRKMDELKQSVQLAVHEQKDPLLIYKFEAFELFKAMIDEVNKDVISFLFKGELPSETQENIQEARTRKAEKVQTRKEEIPNLDERAAQSRSVGAGASQQQQVVETVVRDKPKIGRNDRVTIKHVMNGESKTVKYKQAEPLLAKGDWVLVEE</sequence>
<feature type="binding site" evidence="13">
    <location>
        <position position="177"/>
    </location>
    <ligand>
        <name>ATP</name>
        <dbReference type="ChEBI" id="CHEBI:30616"/>
    </ligand>
</feature>
<dbReference type="SUPFAM" id="SSF52540">
    <property type="entry name" value="P-loop containing nucleoside triphosphate hydrolases"/>
    <property type="match status" value="2"/>
</dbReference>
<evidence type="ECO:0000313" key="20">
    <source>
        <dbReference type="EMBL" id="KJD35943.1"/>
    </source>
</evidence>
<dbReference type="InterPro" id="IPR027417">
    <property type="entry name" value="P-loop_NTPase"/>
</dbReference>
<keyword evidence="4 13" id="KW-1003">Cell membrane</keyword>
<keyword evidence="3 13" id="KW-0813">Transport</keyword>
<dbReference type="NCBIfam" id="TIGR00963">
    <property type="entry name" value="secA"/>
    <property type="match status" value="1"/>
</dbReference>
<dbReference type="InterPro" id="IPR020937">
    <property type="entry name" value="SecA_CS"/>
</dbReference>
<dbReference type="InterPro" id="IPR011115">
    <property type="entry name" value="SecA_DEAD"/>
</dbReference>
<dbReference type="InterPro" id="IPR044722">
    <property type="entry name" value="SecA_SF2_C"/>
</dbReference>
<dbReference type="GO" id="GO:0043952">
    <property type="term" value="P:protein transport by the Sec complex"/>
    <property type="evidence" value="ECO:0007669"/>
    <property type="project" value="TreeGrafter"/>
</dbReference>
<dbReference type="SMART" id="SM00958">
    <property type="entry name" value="SecA_PP_bind"/>
    <property type="match status" value="1"/>
</dbReference>
<feature type="region of interest" description="Disordered" evidence="16">
    <location>
        <begin position="1025"/>
        <end position="1045"/>
    </location>
</feature>
<dbReference type="CDD" id="cd18803">
    <property type="entry name" value="SF2_C_secA"/>
    <property type="match status" value="1"/>
</dbReference>
<dbReference type="Gene3D" id="3.90.1440.10">
    <property type="entry name" value="SecA, preprotein cross-linking domain"/>
    <property type="match status" value="1"/>
</dbReference>
<feature type="domain" description="Helicase C-terminal" evidence="18">
    <location>
        <begin position="602"/>
        <end position="786"/>
    </location>
</feature>
<comment type="caution">
    <text evidence="20">The sequence shown here is derived from an EMBL/GenBank/DDBJ whole genome shotgun (WGS) entry which is preliminary data.</text>
</comment>
<protein>
    <recommendedName>
        <fullName evidence="13 14">Protein translocase subunit SecA</fullName>
        <ecNumber evidence="13">7.4.2.8</ecNumber>
    </recommendedName>
</protein>
<dbReference type="EC" id="7.4.2.8" evidence="13"/>
<comment type="function">
    <text evidence="13">Part of the Sec protein translocase complex. Interacts with the SecYEG preprotein conducting channel. Has a central role in coupling the hydrolysis of ATP to the transfer of proteins into and across the cell membrane, serving as an ATP-driven molecular motor driving the stepwise translocation of polypeptide chains across the membrane.</text>
</comment>
<evidence type="ECO:0000256" key="9">
    <source>
        <dbReference type="ARBA" id="ARBA00022927"/>
    </source>
</evidence>
<dbReference type="PROSITE" id="PS01312">
    <property type="entry name" value="SECA"/>
    <property type="match status" value="1"/>
</dbReference>
<evidence type="ECO:0000256" key="15">
    <source>
        <dbReference type="SAM" id="Coils"/>
    </source>
</evidence>
<dbReference type="FunFam" id="3.40.50.300:FF:000246">
    <property type="entry name" value="Preprotein translocase subunit SecA"/>
    <property type="match status" value="1"/>
</dbReference>
<keyword evidence="11 13" id="KW-0811">Translocation</keyword>
<dbReference type="NCBIfam" id="NF009536">
    <property type="entry name" value="PRK12901.1"/>
    <property type="match status" value="1"/>
</dbReference>
<dbReference type="EMBL" id="JTDW01000005">
    <property type="protein sequence ID" value="KJD35943.1"/>
    <property type="molecule type" value="Genomic_DNA"/>
</dbReference>
<dbReference type="PANTHER" id="PTHR30612">
    <property type="entry name" value="SECA INNER MEMBRANE COMPONENT OF SEC PROTEIN SECRETION SYSTEM"/>
    <property type="match status" value="1"/>
</dbReference>
<evidence type="ECO:0000256" key="10">
    <source>
        <dbReference type="ARBA" id="ARBA00022967"/>
    </source>
</evidence>
<dbReference type="InterPro" id="IPR000185">
    <property type="entry name" value="SecA"/>
</dbReference>
<evidence type="ECO:0000256" key="11">
    <source>
        <dbReference type="ARBA" id="ARBA00023010"/>
    </source>
</evidence>
<evidence type="ECO:0000256" key="2">
    <source>
        <dbReference type="ARBA" id="ARBA00007650"/>
    </source>
</evidence>
<dbReference type="Gene3D" id="1.10.3060.10">
    <property type="entry name" value="Helical scaffold and wing domains of SecA"/>
    <property type="match status" value="1"/>
</dbReference>
<dbReference type="AlphaFoldDB" id="A0A0D7WB76"/>
<dbReference type="InterPro" id="IPR001650">
    <property type="entry name" value="Helicase_C-like"/>
</dbReference>
<keyword evidence="9 13" id="KW-0653">Protein transport</keyword>
<dbReference type="InterPro" id="IPR011130">
    <property type="entry name" value="SecA_preprotein_X-link_dom"/>
</dbReference>
<dbReference type="InterPro" id="IPR014001">
    <property type="entry name" value="Helicase_ATP-bd"/>
</dbReference>
<accession>A0A0D7WB76</accession>
<dbReference type="OrthoDB" id="9805579at2"/>
<keyword evidence="15" id="KW-0175">Coiled coil</keyword>
<dbReference type="PROSITE" id="PS51196">
    <property type="entry name" value="SECA_MOTOR_DEAD"/>
    <property type="match status" value="1"/>
</dbReference>
<dbReference type="SUPFAM" id="SSF81886">
    <property type="entry name" value="Helical scaffold and wing domains of SecA"/>
    <property type="match status" value="1"/>
</dbReference>
<evidence type="ECO:0000256" key="8">
    <source>
        <dbReference type="ARBA" id="ARBA00022840"/>
    </source>
</evidence>
<evidence type="ECO:0000256" key="16">
    <source>
        <dbReference type="SAM" id="MobiDB-lite"/>
    </source>
</evidence>
<dbReference type="GO" id="GO:0008564">
    <property type="term" value="F:protein-exporting ATPase activity"/>
    <property type="evidence" value="ECO:0007669"/>
    <property type="project" value="UniProtKB-EC"/>
</dbReference>
<feature type="domain" description="Helicase ATP-binding" evidence="17">
    <location>
        <begin position="179"/>
        <end position="338"/>
    </location>
</feature>
<evidence type="ECO:0000256" key="4">
    <source>
        <dbReference type="ARBA" id="ARBA00022475"/>
    </source>
</evidence>
<organism evidence="20 21">
    <name type="scientific">Neotamlana sedimentorum</name>
    <dbReference type="NCBI Taxonomy" id="1435349"/>
    <lineage>
        <taxon>Bacteria</taxon>
        <taxon>Pseudomonadati</taxon>
        <taxon>Bacteroidota</taxon>
        <taxon>Flavobacteriia</taxon>
        <taxon>Flavobacteriales</taxon>
        <taxon>Flavobacteriaceae</taxon>
        <taxon>Neotamlana</taxon>
    </lineage>
</organism>
<dbReference type="PRINTS" id="PR00906">
    <property type="entry name" value="SECA"/>
</dbReference>
<dbReference type="GO" id="GO:0031522">
    <property type="term" value="C:cell envelope Sec protein transport complex"/>
    <property type="evidence" value="ECO:0007669"/>
    <property type="project" value="TreeGrafter"/>
</dbReference>
<evidence type="ECO:0000256" key="13">
    <source>
        <dbReference type="HAMAP-Rule" id="MF_01382"/>
    </source>
</evidence>
<dbReference type="PROSITE" id="PS51194">
    <property type="entry name" value="HELICASE_CTER"/>
    <property type="match status" value="1"/>
</dbReference>
<keyword evidence="7 13" id="KW-0547">Nucleotide-binding</keyword>
<dbReference type="Pfam" id="PF07516">
    <property type="entry name" value="SecA_SW"/>
    <property type="match status" value="1"/>
</dbReference>
<evidence type="ECO:0000256" key="7">
    <source>
        <dbReference type="ARBA" id="ARBA00022741"/>
    </source>
</evidence>
<dbReference type="PROSITE" id="PS51192">
    <property type="entry name" value="HELICASE_ATP_BIND_1"/>
    <property type="match status" value="1"/>
</dbReference>
<dbReference type="PANTHER" id="PTHR30612:SF0">
    <property type="entry name" value="CHLOROPLAST PROTEIN-TRANSPORTING ATPASE"/>
    <property type="match status" value="1"/>
</dbReference>
<evidence type="ECO:0000259" key="19">
    <source>
        <dbReference type="PROSITE" id="PS51196"/>
    </source>
</evidence>
<feature type="binding site" evidence="13">
    <location>
        <begin position="195"/>
        <end position="199"/>
    </location>
    <ligand>
        <name>ATP</name>
        <dbReference type="ChEBI" id="CHEBI:30616"/>
    </ligand>
</feature>
<dbReference type="GO" id="GO:0005829">
    <property type="term" value="C:cytosol"/>
    <property type="evidence" value="ECO:0007669"/>
    <property type="project" value="TreeGrafter"/>
</dbReference>
<dbReference type="STRING" id="1435349.PW52_09505"/>
<dbReference type="Proteomes" id="UP000032578">
    <property type="component" value="Unassembled WGS sequence"/>
</dbReference>
<dbReference type="GO" id="GO:0005524">
    <property type="term" value="F:ATP binding"/>
    <property type="evidence" value="ECO:0007669"/>
    <property type="project" value="UniProtKB-UniRule"/>
</dbReference>
<dbReference type="HAMAP" id="MF_01382">
    <property type="entry name" value="SecA"/>
    <property type="match status" value="1"/>
</dbReference>
<evidence type="ECO:0000259" key="17">
    <source>
        <dbReference type="PROSITE" id="PS51192"/>
    </source>
</evidence>
<evidence type="ECO:0000256" key="1">
    <source>
        <dbReference type="ARBA" id="ARBA00004496"/>
    </source>
</evidence>
<dbReference type="SUPFAM" id="SSF81767">
    <property type="entry name" value="Pre-protein crosslinking domain of SecA"/>
    <property type="match status" value="1"/>
</dbReference>
<name>A0A0D7WB76_9FLAO</name>